<dbReference type="CDD" id="cd00531">
    <property type="entry name" value="NTF2_like"/>
    <property type="match status" value="1"/>
</dbReference>
<accession>A0A7Y9HI41</accession>
<dbReference type="RefSeq" id="WP_179764371.1">
    <property type="nucleotide sequence ID" value="NZ_BAAAUE010000022.1"/>
</dbReference>
<dbReference type="InterPro" id="IPR032710">
    <property type="entry name" value="NTF2-like_dom_sf"/>
</dbReference>
<evidence type="ECO:0000259" key="1">
    <source>
        <dbReference type="Pfam" id="PF12680"/>
    </source>
</evidence>
<dbReference type="Proteomes" id="UP000530403">
    <property type="component" value="Unassembled WGS sequence"/>
</dbReference>
<feature type="domain" description="SnoaL-like" evidence="1">
    <location>
        <begin position="17"/>
        <end position="122"/>
    </location>
</feature>
<dbReference type="SUPFAM" id="SSF54427">
    <property type="entry name" value="NTF2-like"/>
    <property type="match status" value="1"/>
</dbReference>
<organism evidence="2 3">
    <name type="scientific">Streptomyces fulvorobeus</name>
    <dbReference type="NCBI Taxonomy" id="284028"/>
    <lineage>
        <taxon>Bacteria</taxon>
        <taxon>Bacillati</taxon>
        <taxon>Actinomycetota</taxon>
        <taxon>Actinomycetes</taxon>
        <taxon>Kitasatosporales</taxon>
        <taxon>Streptomycetaceae</taxon>
        <taxon>Streptomyces</taxon>
    </lineage>
</organism>
<evidence type="ECO:0000313" key="2">
    <source>
        <dbReference type="EMBL" id="NYE44626.1"/>
    </source>
</evidence>
<sequence>MNGHSDTRKRREEIAIRYFRMVDAGNPAVIDLFTEDARLFYPKFGLARGKEQIGAFAQGLARGIASLEHEIEDFTVLTSGSHVVVEGAEKGTTTSGVDFPDGVYSFGLFCNVFEFEGELIKRLHIYVDPDFANTHAEGVAWGKSVRDGIASL</sequence>
<protein>
    <recommendedName>
        <fullName evidence="1">SnoaL-like domain-containing protein</fullName>
    </recommendedName>
</protein>
<dbReference type="InterPro" id="IPR037401">
    <property type="entry name" value="SnoaL-like"/>
</dbReference>
<name>A0A7Y9HI41_9ACTN</name>
<dbReference type="EMBL" id="JACCCF010000001">
    <property type="protein sequence ID" value="NYE44626.1"/>
    <property type="molecule type" value="Genomic_DNA"/>
</dbReference>
<evidence type="ECO:0000313" key="3">
    <source>
        <dbReference type="Proteomes" id="UP000530403"/>
    </source>
</evidence>
<dbReference type="Pfam" id="PF12680">
    <property type="entry name" value="SnoaL_2"/>
    <property type="match status" value="1"/>
</dbReference>
<gene>
    <name evidence="2" type="ORF">HEB29_005637</name>
</gene>
<dbReference type="AlphaFoldDB" id="A0A7Y9HI41"/>
<dbReference type="Gene3D" id="3.10.450.50">
    <property type="match status" value="1"/>
</dbReference>
<reference evidence="2 3" key="1">
    <citation type="submission" date="2020-07" db="EMBL/GenBank/DDBJ databases">
        <title>Sequencing the genomes of 1000 actinobacteria strains.</title>
        <authorList>
            <person name="Klenk H.-P."/>
        </authorList>
    </citation>
    <scope>NUCLEOTIDE SEQUENCE [LARGE SCALE GENOMIC DNA]</scope>
    <source>
        <strain evidence="2 3">DSM 41455</strain>
    </source>
</reference>
<proteinExistence type="predicted"/>
<comment type="caution">
    <text evidence="2">The sequence shown here is derived from an EMBL/GenBank/DDBJ whole genome shotgun (WGS) entry which is preliminary data.</text>
</comment>